<dbReference type="AlphaFoldDB" id="A0A6J8EIM3"/>
<evidence type="ECO:0000313" key="2">
    <source>
        <dbReference type="Proteomes" id="UP000507470"/>
    </source>
</evidence>
<sequence length="160" mass="18518">MLDCFENFKVARTSVMINETCAIGKYDLTRIVPDHSFLSWDFSLNFSSGIETNNITQNVRKTTKYDTRNLPDDWLLTSSAISEINGLIQHLESSEATQDNIDRVYEDFVSVIKIEMSKFLSKTIRIHDGASNKKRKCRKPWWNDDLTILWNEVCDSEKNG</sequence>
<organism evidence="1 2">
    <name type="scientific">Mytilus coruscus</name>
    <name type="common">Sea mussel</name>
    <dbReference type="NCBI Taxonomy" id="42192"/>
    <lineage>
        <taxon>Eukaryota</taxon>
        <taxon>Metazoa</taxon>
        <taxon>Spiralia</taxon>
        <taxon>Lophotrochozoa</taxon>
        <taxon>Mollusca</taxon>
        <taxon>Bivalvia</taxon>
        <taxon>Autobranchia</taxon>
        <taxon>Pteriomorphia</taxon>
        <taxon>Mytilida</taxon>
        <taxon>Mytiloidea</taxon>
        <taxon>Mytilidae</taxon>
        <taxon>Mytilinae</taxon>
        <taxon>Mytilus</taxon>
    </lineage>
</organism>
<name>A0A6J8EIM3_MYTCO</name>
<accession>A0A6J8EIM3</accession>
<reference evidence="1 2" key="1">
    <citation type="submission" date="2020-06" db="EMBL/GenBank/DDBJ databases">
        <authorList>
            <person name="Li R."/>
            <person name="Bekaert M."/>
        </authorList>
    </citation>
    <scope>NUCLEOTIDE SEQUENCE [LARGE SCALE GENOMIC DNA]</scope>
    <source>
        <strain evidence="2">wild</strain>
    </source>
</reference>
<evidence type="ECO:0000313" key="1">
    <source>
        <dbReference type="EMBL" id="CAC5418951.1"/>
    </source>
</evidence>
<protein>
    <submittedName>
        <fullName evidence="1">Uncharacterized protein</fullName>
    </submittedName>
</protein>
<dbReference type="Proteomes" id="UP000507470">
    <property type="component" value="Unassembled WGS sequence"/>
</dbReference>
<dbReference type="EMBL" id="CACVKT020008964">
    <property type="protein sequence ID" value="CAC5418951.1"/>
    <property type="molecule type" value="Genomic_DNA"/>
</dbReference>
<proteinExistence type="predicted"/>
<keyword evidence="2" id="KW-1185">Reference proteome</keyword>
<gene>
    <name evidence="1" type="ORF">MCOR_51343</name>
</gene>